<sequence length="184" mass="21111">MARDRQLRGVCRVAYRPPGATCNSVYITNMRRYRAVHLWQDTSRGFNMLACEVLPTTVRGRDLCASRSEESAKLGHDPDGPASDHNPAVCDLIPDIANPLRRRFGCGFDCPIGDGSSRPWDRGSRADKCRHRLEYNTATCVIETSRPERRIIKWNCRPMNTRENNENQEPAMMVYTLRQYYDSI</sequence>
<dbReference type="Proteomes" id="UP000076738">
    <property type="component" value="Unassembled WGS sequence"/>
</dbReference>
<dbReference type="AlphaFoldDB" id="A0A167PW34"/>
<gene>
    <name evidence="1" type="ORF">CALVIDRAFT_534719</name>
</gene>
<keyword evidence="2" id="KW-1185">Reference proteome</keyword>
<name>A0A167PW34_CALVF</name>
<dbReference type="EMBL" id="KV417273">
    <property type="protein sequence ID" value="KZO99173.1"/>
    <property type="molecule type" value="Genomic_DNA"/>
</dbReference>
<evidence type="ECO:0000313" key="1">
    <source>
        <dbReference type="EMBL" id="KZO99173.1"/>
    </source>
</evidence>
<evidence type="ECO:0000313" key="2">
    <source>
        <dbReference type="Proteomes" id="UP000076738"/>
    </source>
</evidence>
<proteinExistence type="predicted"/>
<reference evidence="1 2" key="1">
    <citation type="journal article" date="2016" name="Mol. Biol. Evol.">
        <title>Comparative Genomics of Early-Diverging Mushroom-Forming Fungi Provides Insights into the Origins of Lignocellulose Decay Capabilities.</title>
        <authorList>
            <person name="Nagy L.G."/>
            <person name="Riley R."/>
            <person name="Tritt A."/>
            <person name="Adam C."/>
            <person name="Daum C."/>
            <person name="Floudas D."/>
            <person name="Sun H."/>
            <person name="Yadav J.S."/>
            <person name="Pangilinan J."/>
            <person name="Larsson K.H."/>
            <person name="Matsuura K."/>
            <person name="Barry K."/>
            <person name="Labutti K."/>
            <person name="Kuo R."/>
            <person name="Ohm R.A."/>
            <person name="Bhattacharya S.S."/>
            <person name="Shirouzu T."/>
            <person name="Yoshinaga Y."/>
            <person name="Martin F.M."/>
            <person name="Grigoriev I.V."/>
            <person name="Hibbett D.S."/>
        </authorList>
    </citation>
    <scope>NUCLEOTIDE SEQUENCE [LARGE SCALE GENOMIC DNA]</scope>
    <source>
        <strain evidence="1 2">TUFC12733</strain>
    </source>
</reference>
<feature type="non-terminal residue" evidence="1">
    <location>
        <position position="184"/>
    </location>
</feature>
<accession>A0A167PW34</accession>
<protein>
    <submittedName>
        <fullName evidence="1">Uncharacterized protein</fullName>
    </submittedName>
</protein>
<organism evidence="1 2">
    <name type="scientific">Calocera viscosa (strain TUFC12733)</name>
    <dbReference type="NCBI Taxonomy" id="1330018"/>
    <lineage>
        <taxon>Eukaryota</taxon>
        <taxon>Fungi</taxon>
        <taxon>Dikarya</taxon>
        <taxon>Basidiomycota</taxon>
        <taxon>Agaricomycotina</taxon>
        <taxon>Dacrymycetes</taxon>
        <taxon>Dacrymycetales</taxon>
        <taxon>Dacrymycetaceae</taxon>
        <taxon>Calocera</taxon>
    </lineage>
</organism>